<reference evidence="2 3" key="1">
    <citation type="journal article" date="2016" name="Sci. Rep.">
        <title>Metabolic traits of an uncultured archaeal lineage -MSBL1- from brine pools of the Red Sea.</title>
        <authorList>
            <person name="Mwirichia R."/>
            <person name="Alam I."/>
            <person name="Rashid M."/>
            <person name="Vinu M."/>
            <person name="Ba-Alawi W."/>
            <person name="Anthony Kamau A."/>
            <person name="Kamanda Ngugi D."/>
            <person name="Goker M."/>
            <person name="Klenk H.P."/>
            <person name="Bajic V."/>
            <person name="Stingl U."/>
        </authorList>
    </citation>
    <scope>NUCLEOTIDE SEQUENCE [LARGE SCALE GENOMIC DNA]</scope>
    <source>
        <strain evidence="2">SCGC-AAA259E19</strain>
    </source>
</reference>
<evidence type="ECO:0000256" key="1">
    <source>
        <dbReference type="SAM" id="MobiDB-lite"/>
    </source>
</evidence>
<evidence type="ECO:0000313" key="2">
    <source>
        <dbReference type="EMBL" id="KXA95000.1"/>
    </source>
</evidence>
<dbReference type="AlphaFoldDB" id="A0A133ULL4"/>
<proteinExistence type="predicted"/>
<evidence type="ECO:0000313" key="3">
    <source>
        <dbReference type="Proteomes" id="UP000070284"/>
    </source>
</evidence>
<feature type="region of interest" description="Disordered" evidence="1">
    <location>
        <begin position="1"/>
        <end position="26"/>
    </location>
</feature>
<protein>
    <submittedName>
        <fullName evidence="2">Uncharacterized protein</fullName>
    </submittedName>
</protein>
<dbReference type="Proteomes" id="UP000070284">
    <property type="component" value="Unassembled WGS sequence"/>
</dbReference>
<accession>A0A133ULL4</accession>
<dbReference type="EMBL" id="LHXO01000029">
    <property type="protein sequence ID" value="KXA95000.1"/>
    <property type="molecule type" value="Genomic_DNA"/>
</dbReference>
<keyword evidence="3" id="KW-1185">Reference proteome</keyword>
<organism evidence="2 3">
    <name type="scientific">candidate division MSBL1 archaeon SCGC-AAA259E19</name>
    <dbReference type="NCBI Taxonomy" id="1698264"/>
    <lineage>
        <taxon>Archaea</taxon>
        <taxon>Methanobacteriati</taxon>
        <taxon>Methanobacteriota</taxon>
        <taxon>candidate division MSBL1</taxon>
    </lineage>
</organism>
<comment type="caution">
    <text evidence="2">The sequence shown here is derived from an EMBL/GenBank/DDBJ whole genome shotgun (WGS) entry which is preliminary data.</text>
</comment>
<gene>
    <name evidence="2" type="ORF">AKJ65_02865</name>
</gene>
<sequence>MSEGGALALAGRRRSRGGGPGRSVPFPDLALTFSLRIPPPRRDAKEGELRARIRAPTTAKKVFPPFVSGAGGGRSVPFTFAFSLSLRSDPVREGGGAMRRDARGNGKAM</sequence>
<feature type="compositionally biased region" description="Low complexity" evidence="1">
    <location>
        <begin position="1"/>
        <end position="10"/>
    </location>
</feature>
<name>A0A133ULL4_9EURY</name>